<dbReference type="PANTHER" id="PTHR37610:SF81">
    <property type="entry name" value="RETROTRANSPOSON COPIA-LIKE N-TERMINAL DOMAIN-CONTAINING PROTEIN"/>
    <property type="match status" value="1"/>
</dbReference>
<name>A0A9P0ZI89_CUSEU</name>
<sequence>MNQSTIFPLTPLEDPSSPYYLHPSDHVGLRIISETLHGDNFNAWKKSVVMAFSVKNKMAFLDGSIEQPSPDNSSSYAVWYRINALLLSWLIYSIAPELRSTFLYFTVAKELWDEIKLRYGKSDGPRLFYLEKTLGNISQGTQTITSYYNFFKGLWDEYVDFKTLPPCSCGLCLCKNHEKYQELLQKESVQKFLVGLNESYSHLRSQILLQKPCPNLSSVYSFFLQEESQRTLQYPANSVPSIPDSSKNFDTSANDSTTFLVKNQNYKKKSSVICNHCGYQGHSADKCFQIIGYPPNWKGPKGQRTAPGFQQSSYSNKNSQAHLANTSVDSSSNDMDLCDPTLYNKFLEFIKSQNDKASAHVAVVAPATDQSPPNDSNFLGNHYVFLSTITPIIWILDTGASDHMIHDFTLYTSSPKPISIKVQLPTGSFITATHIGDVKINNNLTLHNVLYVPKFNFNLISISSLALHEKISIHFSSNHATLQDHHTNTMIGYVDLKNGLYLYNSADSFTHHKSAVVNHVHSQCSDSKSDIWHYILGHLPFNKLNAIVDCTVSYHINKDTACDICHFAKQKKLPFTESVSHASSPFELVHMDVWVPLKCNLILVFNIS</sequence>
<feature type="domain" description="Retrotransposon Copia-like N-terminal" evidence="2">
    <location>
        <begin position="22"/>
        <end position="69"/>
    </location>
</feature>
<dbReference type="InterPro" id="IPR025724">
    <property type="entry name" value="GAG-pre-integrase_dom"/>
</dbReference>
<reference evidence="4" key="1">
    <citation type="submission" date="2022-07" db="EMBL/GenBank/DDBJ databases">
        <authorList>
            <person name="Macas J."/>
            <person name="Novak P."/>
            <person name="Neumann P."/>
        </authorList>
    </citation>
    <scope>NUCLEOTIDE SEQUENCE</scope>
</reference>
<dbReference type="EMBL" id="CAMAPE010000038">
    <property type="protein sequence ID" value="CAH9101136.1"/>
    <property type="molecule type" value="Genomic_DNA"/>
</dbReference>
<evidence type="ECO:0008006" key="6">
    <source>
        <dbReference type="Google" id="ProtNLM"/>
    </source>
</evidence>
<protein>
    <recommendedName>
        <fullName evidence="6">GAG-pre-integrase domain-containing protein</fullName>
    </recommendedName>
</protein>
<gene>
    <name evidence="4" type="ORF">CEURO_LOCUS15243</name>
</gene>
<dbReference type="AlphaFoldDB" id="A0A9P0ZI89"/>
<organism evidence="4 5">
    <name type="scientific">Cuscuta europaea</name>
    <name type="common">European dodder</name>
    <dbReference type="NCBI Taxonomy" id="41803"/>
    <lineage>
        <taxon>Eukaryota</taxon>
        <taxon>Viridiplantae</taxon>
        <taxon>Streptophyta</taxon>
        <taxon>Embryophyta</taxon>
        <taxon>Tracheophyta</taxon>
        <taxon>Spermatophyta</taxon>
        <taxon>Magnoliopsida</taxon>
        <taxon>eudicotyledons</taxon>
        <taxon>Gunneridae</taxon>
        <taxon>Pentapetalae</taxon>
        <taxon>asterids</taxon>
        <taxon>lamiids</taxon>
        <taxon>Solanales</taxon>
        <taxon>Convolvulaceae</taxon>
        <taxon>Cuscuteae</taxon>
        <taxon>Cuscuta</taxon>
        <taxon>Cuscuta subgen. Cuscuta</taxon>
    </lineage>
</organism>
<keyword evidence="5" id="KW-1185">Reference proteome</keyword>
<evidence type="ECO:0000259" key="3">
    <source>
        <dbReference type="Pfam" id="PF22936"/>
    </source>
</evidence>
<dbReference type="InterPro" id="IPR054722">
    <property type="entry name" value="PolX-like_BBD"/>
</dbReference>
<dbReference type="OrthoDB" id="1306223at2759"/>
<dbReference type="InterPro" id="IPR029472">
    <property type="entry name" value="Copia-like_N"/>
</dbReference>
<dbReference type="Pfam" id="PF22936">
    <property type="entry name" value="Pol_BBD"/>
    <property type="match status" value="1"/>
</dbReference>
<evidence type="ECO:0000259" key="1">
    <source>
        <dbReference type="Pfam" id="PF13976"/>
    </source>
</evidence>
<evidence type="ECO:0000313" key="5">
    <source>
        <dbReference type="Proteomes" id="UP001152484"/>
    </source>
</evidence>
<evidence type="ECO:0000313" key="4">
    <source>
        <dbReference type="EMBL" id="CAH9101136.1"/>
    </source>
</evidence>
<feature type="domain" description="GAG-pre-integrase" evidence="1">
    <location>
        <begin position="499"/>
        <end position="570"/>
    </location>
</feature>
<dbReference type="PANTHER" id="PTHR37610">
    <property type="entry name" value="CCHC-TYPE DOMAIN-CONTAINING PROTEIN"/>
    <property type="match status" value="1"/>
</dbReference>
<evidence type="ECO:0000259" key="2">
    <source>
        <dbReference type="Pfam" id="PF14244"/>
    </source>
</evidence>
<accession>A0A9P0ZI89</accession>
<dbReference type="Pfam" id="PF14244">
    <property type="entry name" value="Retrotran_gag_3"/>
    <property type="match status" value="1"/>
</dbReference>
<comment type="caution">
    <text evidence="4">The sequence shown here is derived from an EMBL/GenBank/DDBJ whole genome shotgun (WGS) entry which is preliminary data.</text>
</comment>
<feature type="domain" description="Retrovirus-related Pol polyprotein from transposon TNT 1-94-like beta-barrel" evidence="3">
    <location>
        <begin position="394"/>
        <end position="466"/>
    </location>
</feature>
<proteinExistence type="predicted"/>
<dbReference type="Proteomes" id="UP001152484">
    <property type="component" value="Unassembled WGS sequence"/>
</dbReference>
<dbReference type="Pfam" id="PF13976">
    <property type="entry name" value="gag_pre-integrs"/>
    <property type="match status" value="1"/>
</dbReference>